<evidence type="ECO:0000313" key="4">
    <source>
        <dbReference type="Proteomes" id="UP000683000"/>
    </source>
</evidence>
<gene>
    <name evidence="3" type="ORF">JVT61DRAFT_5940</name>
</gene>
<dbReference type="PANTHER" id="PTHR10039:SF17">
    <property type="entry name" value="FUNGAL STAND N-TERMINAL GOODBYE DOMAIN-CONTAINING PROTEIN-RELATED"/>
    <property type="match status" value="1"/>
</dbReference>
<keyword evidence="4" id="KW-1185">Reference proteome</keyword>
<proteinExistence type="predicted"/>
<dbReference type="SUPFAM" id="SSF49562">
    <property type="entry name" value="C2 domain (Calcium/lipid-binding domain, CaLB)"/>
    <property type="match status" value="1"/>
</dbReference>
<dbReference type="AlphaFoldDB" id="A0A8I2YKG9"/>
<sequence length="867" mass="97174">MLRLPTPPPPPLLEDTMNTANLAQNTATQTITVKDIKLHNPARRKLPAARQYYVQFSVGDTSRSTNTAKEVGNRTSWDNTLEFDAGDQSVLLVNVCQKHRIGDDKVIGVLTDTIGGILGKLKDGVLEDTLHKDTSSLSDLSEITIKFALAAEPCKDVNADERQAMDAQARTIETVKLLRSTPAAVNLLSSAVDTGTQVATEAQTLENTRTFKSTWDVLLQRIELIDKIITGIAEIHPYASMAWSVISAAKQVLVNQKNRDNQIMCLVGTMSDAFTFVHDAEPLKTIKVHMKTITLLVQQVTECGYFIIDYAKRKNFWIRMAKYTISDIDGRIKEYEEKFRELKAALLEGVAVQTEITVIRMMNVVKDAEKSIDLNDMPYASGARYAPEKGCLPETRESFLREIRDILNNPDDDAPRVCLLTGVAGSGKSAVAHSIARLYDEQRRLGSSYCFASTDAATRNPQNLFSTIARDLCDHAIPFKSALWEVVKYDRSLRMSQSPFVQVENLIIKPSKALHAIGPLVIVIDALDESGDWAKRQDLLRAISDKLTALPTNLRFLITARPEDDILRAFPPSPRVVRMQMGDIAVHLVDRDIETFIHHSLHGYTELQSFWRDREWCRLLVHHSQHLFQWASTACKFIQGEGTIGLDPCERLDQLLQGANTDGGHSLDNIYHTVLSQLFTSGDTRERFRTVMAIVLALHEPLSLASLSALLRRDLNVRAIIKPMGSLLDGVVNETKPIRPLHTSFRDFLLDKTRSSDLFHVSIQPLHSLLLGQTLLACMQRMLKFNIGNLKDSRIRNTAIPNLPCQVNNAIPPHLAYSCQYWMHHLQLADHTLDLLNEVTLFVKTSFPLKPSAFFPSPLPCHPSYLP</sequence>
<dbReference type="InterPro" id="IPR003593">
    <property type="entry name" value="AAA+_ATPase"/>
</dbReference>
<dbReference type="Proteomes" id="UP000683000">
    <property type="component" value="Unassembled WGS sequence"/>
</dbReference>
<feature type="domain" description="AAA+ ATPase" evidence="2">
    <location>
        <begin position="414"/>
        <end position="592"/>
    </location>
</feature>
<dbReference type="InterPro" id="IPR056884">
    <property type="entry name" value="NPHP3-like_N"/>
</dbReference>
<name>A0A8I2YKG9_9AGAM</name>
<dbReference type="SMART" id="SM00382">
    <property type="entry name" value="AAA"/>
    <property type="match status" value="1"/>
</dbReference>
<dbReference type="PANTHER" id="PTHR10039">
    <property type="entry name" value="AMELOGENIN"/>
    <property type="match status" value="1"/>
</dbReference>
<dbReference type="InterPro" id="IPR027417">
    <property type="entry name" value="P-loop_NTPase"/>
</dbReference>
<dbReference type="OrthoDB" id="3267051at2759"/>
<evidence type="ECO:0000313" key="3">
    <source>
        <dbReference type="EMBL" id="KAG6373795.1"/>
    </source>
</evidence>
<dbReference type="Pfam" id="PF00168">
    <property type="entry name" value="C2"/>
    <property type="match status" value="1"/>
</dbReference>
<dbReference type="EMBL" id="JAGFBS010000020">
    <property type="protein sequence ID" value="KAG6373795.1"/>
    <property type="molecule type" value="Genomic_DNA"/>
</dbReference>
<dbReference type="Pfam" id="PF24883">
    <property type="entry name" value="NPHP3_N"/>
    <property type="match status" value="1"/>
</dbReference>
<reference evidence="3" key="1">
    <citation type="submission" date="2021-03" db="EMBL/GenBank/DDBJ databases">
        <title>Evolutionary innovations through gain and loss of genes in the ectomycorrhizal Boletales.</title>
        <authorList>
            <person name="Wu G."/>
            <person name="Miyauchi S."/>
            <person name="Morin E."/>
            <person name="Yang Z.-L."/>
            <person name="Xu J."/>
            <person name="Martin F.M."/>
        </authorList>
    </citation>
    <scope>NUCLEOTIDE SEQUENCE</scope>
    <source>
        <strain evidence="3">BR01</strain>
    </source>
</reference>
<keyword evidence="1" id="KW-0677">Repeat</keyword>
<comment type="caution">
    <text evidence="3">The sequence shown here is derived from an EMBL/GenBank/DDBJ whole genome shotgun (WGS) entry which is preliminary data.</text>
</comment>
<dbReference type="InterPro" id="IPR000008">
    <property type="entry name" value="C2_dom"/>
</dbReference>
<dbReference type="Gene3D" id="2.60.40.150">
    <property type="entry name" value="C2 domain"/>
    <property type="match status" value="1"/>
</dbReference>
<dbReference type="InterPro" id="IPR035892">
    <property type="entry name" value="C2_domain_sf"/>
</dbReference>
<dbReference type="SUPFAM" id="SSF52540">
    <property type="entry name" value="P-loop containing nucleoside triphosphate hydrolases"/>
    <property type="match status" value="1"/>
</dbReference>
<protein>
    <recommendedName>
        <fullName evidence="2">AAA+ ATPase domain-containing protein</fullName>
    </recommendedName>
</protein>
<accession>A0A8I2YKG9</accession>
<evidence type="ECO:0000256" key="1">
    <source>
        <dbReference type="ARBA" id="ARBA00022737"/>
    </source>
</evidence>
<evidence type="ECO:0000259" key="2">
    <source>
        <dbReference type="SMART" id="SM00382"/>
    </source>
</evidence>
<dbReference type="Gene3D" id="3.40.50.300">
    <property type="entry name" value="P-loop containing nucleotide triphosphate hydrolases"/>
    <property type="match status" value="1"/>
</dbReference>
<organism evidence="3 4">
    <name type="scientific">Boletus reticuloceps</name>
    <dbReference type="NCBI Taxonomy" id="495285"/>
    <lineage>
        <taxon>Eukaryota</taxon>
        <taxon>Fungi</taxon>
        <taxon>Dikarya</taxon>
        <taxon>Basidiomycota</taxon>
        <taxon>Agaricomycotina</taxon>
        <taxon>Agaricomycetes</taxon>
        <taxon>Agaricomycetidae</taxon>
        <taxon>Boletales</taxon>
        <taxon>Boletineae</taxon>
        <taxon>Boletaceae</taxon>
        <taxon>Boletoideae</taxon>
        <taxon>Boletus</taxon>
    </lineage>
</organism>